<dbReference type="InterPro" id="IPR001279">
    <property type="entry name" value="Metallo-B-lactamas"/>
</dbReference>
<reference evidence="2 3" key="1">
    <citation type="submission" date="2018-07" db="EMBL/GenBank/DDBJ databases">
        <title>Lottiidibacillus patelloidae gen. nov., sp. nov., isolated from the intestinal tract of a marine limpet and the reclassification of B. taeanensis BH030017T, B. algicola KMM 3737T and B. hwajinpoensis SW-72T as genus Lottiidibacillus.</title>
        <authorList>
            <person name="Liu R."/>
            <person name="Huang Z."/>
        </authorList>
    </citation>
    <scope>NUCLEOTIDE SEQUENCE [LARGE SCALE GENOMIC DNA]</scope>
    <source>
        <strain evidence="2 3">BH030017</strain>
    </source>
</reference>
<dbReference type="InterPro" id="IPR036866">
    <property type="entry name" value="RibonucZ/Hydroxyglut_hydro"/>
</dbReference>
<dbReference type="PANTHER" id="PTHR23131">
    <property type="entry name" value="ENDORIBONUCLEASE LACTB2"/>
    <property type="match status" value="1"/>
</dbReference>
<name>A0A366XUP9_9BACI</name>
<dbReference type="Pfam" id="PF00753">
    <property type="entry name" value="Lactamase_B"/>
    <property type="match status" value="1"/>
</dbReference>
<dbReference type="AlphaFoldDB" id="A0A366XUP9"/>
<evidence type="ECO:0000313" key="3">
    <source>
        <dbReference type="Proteomes" id="UP000253314"/>
    </source>
</evidence>
<dbReference type="EMBL" id="QOCW01000006">
    <property type="protein sequence ID" value="RBW70110.1"/>
    <property type="molecule type" value="Genomic_DNA"/>
</dbReference>
<dbReference type="PANTHER" id="PTHR23131:SF4">
    <property type="entry name" value="METALLO-BETA-LACTAMASE SUPERFAMILY POTEIN"/>
    <property type="match status" value="1"/>
</dbReference>
<dbReference type="RefSeq" id="WP_113805399.1">
    <property type="nucleotide sequence ID" value="NZ_QOCW01000006.1"/>
</dbReference>
<dbReference type="InterPro" id="IPR048933">
    <property type="entry name" value="B_lactamase-like_C"/>
</dbReference>
<gene>
    <name evidence="2" type="ORF">DS031_07915</name>
</gene>
<dbReference type="GO" id="GO:0016787">
    <property type="term" value="F:hydrolase activity"/>
    <property type="evidence" value="ECO:0007669"/>
    <property type="project" value="UniProtKB-KW"/>
</dbReference>
<proteinExistence type="predicted"/>
<evidence type="ECO:0000259" key="1">
    <source>
        <dbReference type="SMART" id="SM00849"/>
    </source>
</evidence>
<comment type="caution">
    <text evidence="2">The sequence shown here is derived from an EMBL/GenBank/DDBJ whole genome shotgun (WGS) entry which is preliminary data.</text>
</comment>
<dbReference type="CDD" id="cd07725">
    <property type="entry name" value="TTHA1429-like_MBL-fold"/>
    <property type="match status" value="1"/>
</dbReference>
<protein>
    <submittedName>
        <fullName evidence="2">MBL fold metallo-hydrolase</fullName>
    </submittedName>
</protein>
<organism evidence="2 3">
    <name type="scientific">Bacillus taeanensis</name>
    <dbReference type="NCBI Taxonomy" id="273032"/>
    <lineage>
        <taxon>Bacteria</taxon>
        <taxon>Bacillati</taxon>
        <taxon>Bacillota</taxon>
        <taxon>Bacilli</taxon>
        <taxon>Bacillales</taxon>
        <taxon>Bacillaceae</taxon>
        <taxon>Bacillus</taxon>
    </lineage>
</organism>
<sequence length="327" mass="37611">MIKQLRENLFRLAIPVPFPMKYVYCYLFKMEQEVILIDTGFSDQPAKEAWLHIFSELNIDPKQVTKIYLTHFHPDHSGLSGWMQQLTGAKVYMSQTDMAMFTHVFMNGNNQAKQIGEMAVENGVPIKLADNIAEHMNELTKHIAPLPNFTELTEKKILLGDKRWEVIAVPGHSDGHVCFYEPEEELLIAGDHILDKITPNISLWPGGSDNPLKNYFHSLKLVSKFSVKEVFPAHGEIILNLKDRIDKLLCHHDERLKKMELLAARGCTAYEVAVQTFNAKKLTAHQWRFAMAETLAHLEYLVRSDKLRKKTEDNVVYYEGNKHKIVV</sequence>
<keyword evidence="3" id="KW-1185">Reference proteome</keyword>
<keyword evidence="2" id="KW-0378">Hydrolase</keyword>
<dbReference type="Proteomes" id="UP000253314">
    <property type="component" value="Unassembled WGS sequence"/>
</dbReference>
<dbReference type="InterPro" id="IPR050662">
    <property type="entry name" value="Sec-metab_biosynth-thioest"/>
</dbReference>
<dbReference type="InterPro" id="IPR036388">
    <property type="entry name" value="WH-like_DNA-bd_sf"/>
</dbReference>
<dbReference type="SUPFAM" id="SSF56281">
    <property type="entry name" value="Metallo-hydrolase/oxidoreductase"/>
    <property type="match status" value="1"/>
</dbReference>
<dbReference type="SMART" id="SM00849">
    <property type="entry name" value="Lactamase_B"/>
    <property type="match status" value="1"/>
</dbReference>
<dbReference type="Gene3D" id="3.60.15.10">
    <property type="entry name" value="Ribonuclease Z/Hydroxyacylglutathione hydrolase-like"/>
    <property type="match status" value="1"/>
</dbReference>
<dbReference type="Pfam" id="PF21221">
    <property type="entry name" value="B_lactamase-like_C"/>
    <property type="match status" value="1"/>
</dbReference>
<evidence type="ECO:0000313" key="2">
    <source>
        <dbReference type="EMBL" id="RBW70110.1"/>
    </source>
</evidence>
<accession>A0A366XUP9</accession>
<dbReference type="OrthoDB" id="9761531at2"/>
<feature type="domain" description="Metallo-beta-lactamase" evidence="1">
    <location>
        <begin position="22"/>
        <end position="234"/>
    </location>
</feature>
<dbReference type="Gene3D" id="1.10.10.10">
    <property type="entry name" value="Winged helix-like DNA-binding domain superfamily/Winged helix DNA-binding domain"/>
    <property type="match status" value="1"/>
</dbReference>